<reference evidence="2" key="1">
    <citation type="submission" date="2016-11" db="EMBL/GenBank/DDBJ databases">
        <authorList>
            <person name="Jaros S."/>
            <person name="Januszkiewicz K."/>
            <person name="Wedrychowicz H."/>
        </authorList>
    </citation>
    <scope>NUCLEOTIDE SEQUENCE [LARGE SCALE GENOMIC DNA]</scope>
    <source>
        <strain evidence="2">Y48</strain>
    </source>
</reference>
<keyword evidence="3" id="KW-1185">Reference proteome</keyword>
<dbReference type="AlphaFoldDB" id="A0A1J0VZI5"/>
<dbReference type="Proteomes" id="UP000183810">
    <property type="component" value="Chromosome"/>
</dbReference>
<dbReference type="Pfam" id="PF23275">
    <property type="entry name" value="TPR_23"/>
    <property type="match status" value="1"/>
</dbReference>
<accession>A0A1J0VZI5</accession>
<evidence type="ECO:0000313" key="3">
    <source>
        <dbReference type="Proteomes" id="UP000183810"/>
    </source>
</evidence>
<organism evidence="2 3">
    <name type="scientific">Nocardia mangyaensis</name>
    <dbReference type="NCBI Taxonomy" id="2213200"/>
    <lineage>
        <taxon>Bacteria</taxon>
        <taxon>Bacillati</taxon>
        <taxon>Actinomycetota</taxon>
        <taxon>Actinomycetes</taxon>
        <taxon>Mycobacteriales</taxon>
        <taxon>Nocardiaceae</taxon>
        <taxon>Nocardia</taxon>
    </lineage>
</organism>
<proteinExistence type="predicted"/>
<name>A0A1J0VZI5_9NOCA</name>
<dbReference type="EMBL" id="CP018082">
    <property type="protein sequence ID" value="APE37414.1"/>
    <property type="molecule type" value="Genomic_DNA"/>
</dbReference>
<gene>
    <name evidence="2" type="ORF">BOX37_29700</name>
</gene>
<evidence type="ECO:0000313" key="2">
    <source>
        <dbReference type="EMBL" id="APE37414.1"/>
    </source>
</evidence>
<sequence>MPTISQVRSWQPTALVTAGRAIVTAGDGLADRMAKVDRAVDQTALDWEGDAATTASMRAVSELLSSSQTRRAAVSIGETLTTQGSGIDGHRSALLNAVTMIQAGYPNLTIADDGTVTAPALTGTQATDPVTVVMQQKLVNVATDFTTTLKEYLNSIATALNALKFAAALGLTDLEQHGGPGGAVSGSGGLSGDRGAKLGNQISAAVADGRPIPDEVLDQVKDDFKAAGIPPEQLDAYLRGEEATIPASTKAYLQNFMNAAGADGFTQTSEQLRAQGPAGQQAAASMANSAMILSNEKVGTGRDVNGKLVNPGGYDQLPTSMQELVSTRISAGGAPDGNASGAPGAAIDGASPAYVEQQARFIDALSQAESGNEPGTKISTELYRQGAHMAWLEQNNSQVSDGSVPGLDGAVGDAVELAARNPEATTAFLTGEGSPEILGAGYDPKTAVLPLLTYESEDPKSPAIAPMTDWIADNAKSGELPDAELAGKSAHGLSQIISATDTKNGINNYELLLAGTGEGQTGGMTAGTSQEVAKALAPYVGKMADMDDGLSGTQGFGPITPVESIRVFSVLSGDELSSATINGAALAESQRMDSAFIADKNTENGQYATRLEWLTNQGIAVDHDQQVGANQKEAADKTTRLNQAYTAGQIMLGGLGPGQAAIAAVAEPGKSFLTVDPESVSPHAPLKTDGGTYDAPNFGSANDRGYRMIQAMASNGALDFDSLPPEFKNGDRMKTYSEYMSDTPGGYDNSKEIGSVLVNASAMDQRDIDRYLALANNGESDELGLAVRPPSSDQEARISDVLATNESGRSEHNRWVRT</sequence>
<feature type="domain" description="TPR repeat" evidence="1">
    <location>
        <begin position="226"/>
        <end position="470"/>
    </location>
</feature>
<dbReference type="InterPro" id="IPR057037">
    <property type="entry name" value="TPR_rep_actino"/>
</dbReference>
<protein>
    <recommendedName>
        <fullName evidence="1">TPR repeat domain-containing protein</fullName>
    </recommendedName>
</protein>
<evidence type="ECO:0000259" key="1">
    <source>
        <dbReference type="Pfam" id="PF23275"/>
    </source>
</evidence>
<dbReference type="KEGG" id="nsl:BOX37_29700"/>